<evidence type="ECO:0000313" key="2">
    <source>
        <dbReference type="EMBL" id="MCW8347590.1"/>
    </source>
</evidence>
<dbReference type="InterPro" id="IPR057271">
    <property type="entry name" value="YagK_YfjJ_C"/>
</dbReference>
<organism evidence="2 3">
    <name type="scientific">Vibrio qingdaonensis</name>
    <dbReference type="NCBI Taxonomy" id="2829491"/>
    <lineage>
        <taxon>Bacteria</taxon>
        <taxon>Pseudomonadati</taxon>
        <taxon>Pseudomonadota</taxon>
        <taxon>Gammaproteobacteria</taxon>
        <taxon>Vibrionales</taxon>
        <taxon>Vibrionaceae</taxon>
        <taxon>Vibrio</taxon>
    </lineage>
</organism>
<sequence>MPQHYSSHRYNLNHIQDIESVLNQALNLFKRVSVFRFDVHYPNFHPDDPTSYRTQEFTKKFLGSLTSKLEHMTGQKAAFYYLWCKEHNIEKGTPLPHYHFALILNGNQFQSWGRYDYQGPCLRICIEQACLSAMGLPSEYAPRVLQYGDTVNICTYAGKDYQPQWDEAVSMLSYLAKRDGKIPGQRCWGKSAL</sequence>
<keyword evidence="3" id="KW-1185">Reference proteome</keyword>
<feature type="domain" description="YagK/YfjJ C-terminal" evidence="1">
    <location>
        <begin position="27"/>
        <end position="191"/>
    </location>
</feature>
<evidence type="ECO:0000313" key="3">
    <source>
        <dbReference type="Proteomes" id="UP001155587"/>
    </source>
</evidence>
<proteinExistence type="predicted"/>
<dbReference type="RefSeq" id="WP_265676118.1">
    <property type="nucleotide sequence ID" value="NZ_JAKRRY010000023.1"/>
</dbReference>
<reference evidence="2" key="1">
    <citation type="submission" date="2022-02" db="EMBL/GenBank/DDBJ databases">
        <title>Vibrio sp. nov, a new bacterium isolated from seawater.</title>
        <authorList>
            <person name="Yuan Y."/>
        </authorList>
    </citation>
    <scope>NUCLEOTIDE SEQUENCE</scope>
    <source>
        <strain evidence="2">ZSDZ65</strain>
    </source>
</reference>
<dbReference type="AlphaFoldDB" id="A0A9X3CQJ0"/>
<name>A0A9X3CQJ0_9VIBR</name>
<gene>
    <name evidence="2" type="ORF">MD535_16435</name>
</gene>
<comment type="caution">
    <text evidence="2">The sequence shown here is derived from an EMBL/GenBank/DDBJ whole genome shotgun (WGS) entry which is preliminary data.</text>
</comment>
<evidence type="ECO:0000259" key="1">
    <source>
        <dbReference type="Pfam" id="PF11726"/>
    </source>
</evidence>
<accession>A0A9X3CQJ0</accession>
<dbReference type="Pfam" id="PF11726">
    <property type="entry name" value="YagK_YfjJ_C"/>
    <property type="match status" value="1"/>
</dbReference>
<dbReference type="Proteomes" id="UP001155587">
    <property type="component" value="Unassembled WGS sequence"/>
</dbReference>
<dbReference type="EMBL" id="JAKRRY010000023">
    <property type="protein sequence ID" value="MCW8347590.1"/>
    <property type="molecule type" value="Genomic_DNA"/>
</dbReference>
<protein>
    <submittedName>
        <fullName evidence="2">Inovirus Gp2 family protein</fullName>
    </submittedName>
</protein>